<dbReference type="Proteomes" id="UP000278085">
    <property type="component" value="Unassembled WGS sequence"/>
</dbReference>
<feature type="region of interest" description="Disordered" evidence="3">
    <location>
        <begin position="1"/>
        <end position="23"/>
    </location>
</feature>
<dbReference type="RefSeq" id="WP_126073558.1">
    <property type="nucleotide sequence ID" value="NZ_CP051166.1"/>
</dbReference>
<sequence>MADTPKPKAKPAKPGKAAYSGPALTEENLPAYDKAELASERALRAKVEECKVAAKAAKGEIEKLTAEKKALDPKAADFKAKSKEIGDKIKGLQGVAKKTCKLSHPGCVASDKSTRVPMPSSITDNINKDAGTNIDFDKLSAWEGGAYTQGYIPWWPHMKGDTPTIQAMSDSSGTVGPRIKGDLGGEAKNKSGATVGVGVDLGQSSAAGFGRVLDKSNKKADGLTEDELKALKAKIEPYFNKQGGEACKYLQDHPLNLTEKEINFLNKAAHEDALDTAKSSYANWVKENKEVNAKKFTELTREQQTALLSNGYQYGSPKKALIEAIVTGDRDKIPAKIRERDYLFNAMPAVEKKPAAPATPAAPAAEKKP</sequence>
<evidence type="ECO:0000259" key="4">
    <source>
        <dbReference type="Pfam" id="PF16754"/>
    </source>
</evidence>
<accession>A0A430HNS5</accession>
<evidence type="ECO:0000256" key="3">
    <source>
        <dbReference type="SAM" id="MobiDB-lite"/>
    </source>
</evidence>
<dbReference type="InterPro" id="IPR031922">
    <property type="entry name" value="Pesticin_C"/>
</dbReference>
<feature type="domain" description="Pesticin C-terminal" evidence="4">
    <location>
        <begin position="186"/>
        <end position="319"/>
    </location>
</feature>
<dbReference type="EMBL" id="RXLQ01000004">
    <property type="protein sequence ID" value="RSZ59186.1"/>
    <property type="molecule type" value="Genomic_DNA"/>
</dbReference>
<dbReference type="Pfam" id="PF16754">
    <property type="entry name" value="Pesticin"/>
    <property type="match status" value="1"/>
</dbReference>
<dbReference type="AlphaFoldDB" id="A0A430HNS5"/>
<evidence type="ECO:0000313" key="5">
    <source>
        <dbReference type="EMBL" id="RSZ59186.1"/>
    </source>
</evidence>
<protein>
    <recommendedName>
        <fullName evidence="4">Pesticin C-terminal domain-containing protein</fullName>
    </recommendedName>
</protein>
<feature type="compositionally biased region" description="Low complexity" evidence="3">
    <location>
        <begin position="355"/>
        <end position="369"/>
    </location>
</feature>
<keyword evidence="2" id="KW-0081">Bacteriolytic enzyme</keyword>
<keyword evidence="6" id="KW-1185">Reference proteome</keyword>
<organism evidence="5 6">
    <name type="scientific">Massilia atriviolacea</name>
    <dbReference type="NCBI Taxonomy" id="2495579"/>
    <lineage>
        <taxon>Bacteria</taxon>
        <taxon>Pseudomonadati</taxon>
        <taxon>Pseudomonadota</taxon>
        <taxon>Betaproteobacteria</taxon>
        <taxon>Burkholderiales</taxon>
        <taxon>Oxalobacteraceae</taxon>
        <taxon>Telluria group</taxon>
        <taxon>Massilia</taxon>
    </lineage>
</organism>
<evidence type="ECO:0000313" key="6">
    <source>
        <dbReference type="Proteomes" id="UP000278085"/>
    </source>
</evidence>
<gene>
    <name evidence="5" type="ORF">EJB06_08320</name>
</gene>
<comment type="caution">
    <text evidence="5">The sequence shown here is derived from an EMBL/GenBank/DDBJ whole genome shotgun (WGS) entry which is preliminary data.</text>
</comment>
<dbReference type="GO" id="GO:0031640">
    <property type="term" value="P:killing of cells of another organism"/>
    <property type="evidence" value="ECO:0007669"/>
    <property type="project" value="UniProtKB-KW"/>
</dbReference>
<feature type="region of interest" description="Disordered" evidence="3">
    <location>
        <begin position="348"/>
        <end position="369"/>
    </location>
</feature>
<dbReference type="Gene3D" id="1.10.530.40">
    <property type="match status" value="1"/>
</dbReference>
<dbReference type="InterPro" id="IPR023347">
    <property type="entry name" value="Lysozyme_dom_sf"/>
</dbReference>
<reference evidence="5 6" key="1">
    <citation type="submission" date="2018-12" db="EMBL/GenBank/DDBJ databases">
        <authorList>
            <person name="Yang E."/>
        </authorList>
    </citation>
    <scope>NUCLEOTIDE SEQUENCE [LARGE SCALE GENOMIC DNA]</scope>
    <source>
        <strain evidence="5 6">SOD</strain>
    </source>
</reference>
<evidence type="ECO:0000256" key="1">
    <source>
        <dbReference type="ARBA" id="ARBA00022529"/>
    </source>
</evidence>
<dbReference type="GO" id="GO:0003796">
    <property type="term" value="F:lysozyme activity"/>
    <property type="evidence" value="ECO:0007669"/>
    <property type="project" value="InterPro"/>
</dbReference>
<dbReference type="OrthoDB" id="8776004at2"/>
<dbReference type="GO" id="GO:0042742">
    <property type="term" value="P:defense response to bacterium"/>
    <property type="evidence" value="ECO:0007669"/>
    <property type="project" value="UniProtKB-KW"/>
</dbReference>
<keyword evidence="1" id="KW-0929">Antimicrobial</keyword>
<proteinExistence type="predicted"/>
<evidence type="ECO:0000256" key="2">
    <source>
        <dbReference type="ARBA" id="ARBA00022638"/>
    </source>
</evidence>
<name>A0A430HNS5_9BURK</name>
<feature type="compositionally biased region" description="Low complexity" evidence="3">
    <location>
        <begin position="14"/>
        <end position="23"/>
    </location>
</feature>